<protein>
    <submittedName>
        <fullName evidence="1">Uncharacterized protein</fullName>
    </submittedName>
</protein>
<gene>
    <name evidence="1" type="ORF">OsI_25204</name>
</gene>
<name>B8B7Z6_ORYSI</name>
<keyword evidence="2" id="KW-1185">Reference proteome</keyword>
<dbReference type="Gramene" id="BGIOSGA024688-TA">
    <property type="protein sequence ID" value="BGIOSGA024688-PA"/>
    <property type="gene ID" value="BGIOSGA024688"/>
</dbReference>
<organism evidence="1 2">
    <name type="scientific">Oryza sativa subsp. indica</name>
    <name type="common">Rice</name>
    <dbReference type="NCBI Taxonomy" id="39946"/>
    <lineage>
        <taxon>Eukaryota</taxon>
        <taxon>Viridiplantae</taxon>
        <taxon>Streptophyta</taxon>
        <taxon>Embryophyta</taxon>
        <taxon>Tracheophyta</taxon>
        <taxon>Spermatophyta</taxon>
        <taxon>Magnoliopsida</taxon>
        <taxon>Liliopsida</taxon>
        <taxon>Poales</taxon>
        <taxon>Poaceae</taxon>
        <taxon>BOP clade</taxon>
        <taxon>Oryzoideae</taxon>
        <taxon>Oryzeae</taxon>
        <taxon>Oryzinae</taxon>
        <taxon>Oryza</taxon>
        <taxon>Oryza sativa</taxon>
    </lineage>
</organism>
<evidence type="ECO:0000313" key="2">
    <source>
        <dbReference type="Proteomes" id="UP000007015"/>
    </source>
</evidence>
<proteinExistence type="predicted"/>
<evidence type="ECO:0000313" key="1">
    <source>
        <dbReference type="EMBL" id="EEC81658.1"/>
    </source>
</evidence>
<dbReference type="AlphaFoldDB" id="B8B7Z6"/>
<sequence length="75" mass="8063">MASGLSFPSAPLRRSIGPISLRVRTPSRRDKQPHMCLLSAAGSQPLASFLPALRTVLHCRRPAPSPCARASPRFG</sequence>
<reference evidence="1 2" key="1">
    <citation type="journal article" date="2005" name="PLoS Biol.">
        <title>The genomes of Oryza sativa: a history of duplications.</title>
        <authorList>
            <person name="Yu J."/>
            <person name="Wang J."/>
            <person name="Lin W."/>
            <person name="Li S."/>
            <person name="Li H."/>
            <person name="Zhou J."/>
            <person name="Ni P."/>
            <person name="Dong W."/>
            <person name="Hu S."/>
            <person name="Zeng C."/>
            <person name="Zhang J."/>
            <person name="Zhang Y."/>
            <person name="Li R."/>
            <person name="Xu Z."/>
            <person name="Li S."/>
            <person name="Li X."/>
            <person name="Zheng H."/>
            <person name="Cong L."/>
            <person name="Lin L."/>
            <person name="Yin J."/>
            <person name="Geng J."/>
            <person name="Li G."/>
            <person name="Shi J."/>
            <person name="Liu J."/>
            <person name="Lv H."/>
            <person name="Li J."/>
            <person name="Wang J."/>
            <person name="Deng Y."/>
            <person name="Ran L."/>
            <person name="Shi X."/>
            <person name="Wang X."/>
            <person name="Wu Q."/>
            <person name="Li C."/>
            <person name="Ren X."/>
            <person name="Wang J."/>
            <person name="Wang X."/>
            <person name="Li D."/>
            <person name="Liu D."/>
            <person name="Zhang X."/>
            <person name="Ji Z."/>
            <person name="Zhao W."/>
            <person name="Sun Y."/>
            <person name="Zhang Z."/>
            <person name="Bao J."/>
            <person name="Han Y."/>
            <person name="Dong L."/>
            <person name="Ji J."/>
            <person name="Chen P."/>
            <person name="Wu S."/>
            <person name="Liu J."/>
            <person name="Xiao Y."/>
            <person name="Bu D."/>
            <person name="Tan J."/>
            <person name="Yang L."/>
            <person name="Ye C."/>
            <person name="Zhang J."/>
            <person name="Xu J."/>
            <person name="Zhou Y."/>
            <person name="Yu Y."/>
            <person name="Zhang B."/>
            <person name="Zhuang S."/>
            <person name="Wei H."/>
            <person name="Liu B."/>
            <person name="Lei M."/>
            <person name="Yu H."/>
            <person name="Li Y."/>
            <person name="Xu H."/>
            <person name="Wei S."/>
            <person name="He X."/>
            <person name="Fang L."/>
            <person name="Zhang Z."/>
            <person name="Zhang Y."/>
            <person name="Huang X."/>
            <person name="Su Z."/>
            <person name="Tong W."/>
            <person name="Li J."/>
            <person name="Tong Z."/>
            <person name="Li S."/>
            <person name="Ye J."/>
            <person name="Wang L."/>
            <person name="Fang L."/>
            <person name="Lei T."/>
            <person name="Chen C."/>
            <person name="Chen H."/>
            <person name="Xu Z."/>
            <person name="Li H."/>
            <person name="Huang H."/>
            <person name="Zhang F."/>
            <person name="Xu H."/>
            <person name="Li N."/>
            <person name="Zhao C."/>
            <person name="Li S."/>
            <person name="Dong L."/>
            <person name="Huang Y."/>
            <person name="Li L."/>
            <person name="Xi Y."/>
            <person name="Qi Q."/>
            <person name="Li W."/>
            <person name="Zhang B."/>
            <person name="Hu W."/>
            <person name="Zhang Y."/>
            <person name="Tian X."/>
            <person name="Jiao Y."/>
            <person name="Liang X."/>
            <person name="Jin J."/>
            <person name="Gao L."/>
            <person name="Zheng W."/>
            <person name="Hao B."/>
            <person name="Liu S."/>
            <person name="Wang W."/>
            <person name="Yuan L."/>
            <person name="Cao M."/>
            <person name="McDermott J."/>
            <person name="Samudrala R."/>
            <person name="Wang J."/>
            <person name="Wong G.K."/>
            <person name="Yang H."/>
        </authorList>
    </citation>
    <scope>NUCLEOTIDE SEQUENCE [LARGE SCALE GENOMIC DNA]</scope>
    <source>
        <strain evidence="2">cv. 93-11</strain>
    </source>
</reference>
<dbReference type="EMBL" id="CM000132">
    <property type="protein sequence ID" value="EEC81658.1"/>
    <property type="molecule type" value="Genomic_DNA"/>
</dbReference>
<accession>B8B7Z6</accession>
<dbReference type="Proteomes" id="UP000007015">
    <property type="component" value="Chromosome 7"/>
</dbReference>
<dbReference type="HOGENOM" id="CLU_2675468_0_0_1"/>